<organism evidence="1 2">
    <name type="scientific">Didymella rabiei</name>
    <name type="common">Chickpea ascochyta blight fungus</name>
    <name type="synonym">Mycosphaerella rabiei</name>
    <dbReference type="NCBI Taxonomy" id="5454"/>
    <lineage>
        <taxon>Eukaryota</taxon>
        <taxon>Fungi</taxon>
        <taxon>Dikarya</taxon>
        <taxon>Ascomycota</taxon>
        <taxon>Pezizomycotina</taxon>
        <taxon>Dothideomycetes</taxon>
        <taxon>Pleosporomycetidae</taxon>
        <taxon>Pleosporales</taxon>
        <taxon>Pleosporineae</taxon>
        <taxon>Didymellaceae</taxon>
        <taxon>Ascochyta</taxon>
    </lineage>
</organism>
<proteinExistence type="predicted"/>
<reference evidence="1 2" key="1">
    <citation type="journal article" date="2016" name="Sci. Rep.">
        <title>Draft genome sequencing and secretome analysis of fungal phytopathogen Ascochyta rabiei provides insight into the necrotrophic effector repertoire.</title>
        <authorList>
            <person name="Verma S."/>
            <person name="Gazara R.K."/>
            <person name="Nizam S."/>
            <person name="Parween S."/>
            <person name="Chattopadhyay D."/>
            <person name="Verma P.K."/>
        </authorList>
    </citation>
    <scope>NUCLEOTIDE SEQUENCE [LARGE SCALE GENOMIC DNA]</scope>
    <source>
        <strain evidence="1 2">ArDII</strain>
    </source>
</reference>
<comment type="caution">
    <text evidence="1">The sequence shown here is derived from an EMBL/GenBank/DDBJ whole genome shotgun (WGS) entry which is preliminary data.</text>
</comment>
<evidence type="ECO:0000313" key="1">
    <source>
        <dbReference type="EMBL" id="KZM20603.1"/>
    </source>
</evidence>
<protein>
    <submittedName>
        <fullName evidence="1">Uncharacterized protein</fullName>
    </submittedName>
</protein>
<accession>A0A162ZHH2</accession>
<dbReference type="AlphaFoldDB" id="A0A162ZHH2"/>
<evidence type="ECO:0000313" key="2">
    <source>
        <dbReference type="Proteomes" id="UP000076837"/>
    </source>
</evidence>
<keyword evidence="2" id="KW-1185">Reference proteome</keyword>
<dbReference type="EMBL" id="JYNV01000274">
    <property type="protein sequence ID" value="KZM20603.1"/>
    <property type="molecule type" value="Genomic_DNA"/>
</dbReference>
<sequence>MHFLDTYRPWSSCGVKTGPRSAPRSTVYSSCRDVPDGDIDSTLTHWVCFCGWCWRTHTDICQERRMRRMILRLASLQYRLAAAFATVTFFGSIESYQDVSAGKMIFSSLIDDLPGSILHLYDFAVPAAEQTPNSVDLPEQVQLQACCVENCVDSIAFTCQALAYGTQGLSLRLQLVALGNRQFTGLSLRFREMRLEPRSVQHILFRRENDLGPFAAPTKHHTVLVISSGSSQGEPLAAGDERSEDFWSVPGSFVLGPTYWQYNFDTTVREATDYLWTRVKKTDGDHVLHFDTSLRRHEEERDQGQPPTEQHRALYRDVCLQAMDDAVYSEIQRQGGNQAFLGGRHQDFVCVQEELLLVVGIALADARETADNVYFNPIHEDGHDTTRVMWALVRRTRTIGHIILSAALREIGGT</sequence>
<dbReference type="OrthoDB" id="3757587at2759"/>
<dbReference type="Proteomes" id="UP000076837">
    <property type="component" value="Unassembled WGS sequence"/>
</dbReference>
<name>A0A162ZHH2_DIDRA</name>
<gene>
    <name evidence="1" type="ORF">ST47_g8230</name>
</gene>